<keyword evidence="5" id="KW-1185">Reference proteome</keyword>
<comment type="subcellular location">
    <subcellularLocation>
        <location evidence="1">Membrane</location>
        <topology evidence="1">Multi-pass membrane protein</topology>
    </subcellularLocation>
</comment>
<keyword evidence="4" id="KW-0472">Membrane</keyword>
<dbReference type="OrthoDB" id="1865977at2759"/>
<reference evidence="5" key="1">
    <citation type="journal article" date="2013" name="Nat. Biotechnol.">
        <title>Draft genome sequence of chickpea (Cicer arietinum) provides a resource for trait improvement.</title>
        <authorList>
            <person name="Varshney R.K."/>
            <person name="Song C."/>
            <person name="Saxena R.K."/>
            <person name="Azam S."/>
            <person name="Yu S."/>
            <person name="Sharpe A.G."/>
            <person name="Cannon S."/>
            <person name="Baek J."/>
            <person name="Rosen B.D."/>
            <person name="Tar'an B."/>
            <person name="Millan T."/>
            <person name="Zhang X."/>
            <person name="Ramsay L.D."/>
            <person name="Iwata A."/>
            <person name="Wang Y."/>
            <person name="Nelson W."/>
            <person name="Farmer A.D."/>
            <person name="Gaur P.M."/>
            <person name="Soderlund C."/>
            <person name="Penmetsa R.V."/>
            <person name="Xu C."/>
            <person name="Bharti A.K."/>
            <person name="He W."/>
            <person name="Winter P."/>
            <person name="Zhao S."/>
            <person name="Hane J.K."/>
            <person name="Carrasquilla-Garcia N."/>
            <person name="Condie J.A."/>
            <person name="Upadhyaya H.D."/>
            <person name="Luo M.C."/>
            <person name="Thudi M."/>
            <person name="Gowda C.L."/>
            <person name="Singh N.P."/>
            <person name="Lichtenzveig J."/>
            <person name="Gali K.K."/>
            <person name="Rubio J."/>
            <person name="Nadarajan N."/>
            <person name="Dolezel J."/>
            <person name="Bansal K.C."/>
            <person name="Xu X."/>
            <person name="Edwards D."/>
            <person name="Zhang G."/>
            <person name="Kahl G."/>
            <person name="Gil J."/>
            <person name="Singh K.B."/>
            <person name="Datta S.K."/>
            <person name="Jackson S.A."/>
            <person name="Wang J."/>
            <person name="Cook D.R."/>
        </authorList>
    </citation>
    <scope>NUCLEOTIDE SEQUENCE [LARGE SCALE GENOMIC DNA]</scope>
    <source>
        <strain evidence="5">cv. CDC Frontier</strain>
    </source>
</reference>
<dbReference type="PANTHER" id="PTHR14110:SF5">
    <property type="entry name" value="OUTER ENVELOPE PORE PROTEIN 16-4, CHLOROPLASTIC"/>
    <property type="match status" value="1"/>
</dbReference>
<name>A0A1S2XYM5_CICAR</name>
<dbReference type="Proteomes" id="UP000087171">
    <property type="component" value="Chromosome Ca4"/>
</dbReference>
<dbReference type="Pfam" id="PF02466">
    <property type="entry name" value="Tim17"/>
    <property type="match status" value="1"/>
</dbReference>
<dbReference type="GeneID" id="101492078"/>
<reference evidence="6" key="2">
    <citation type="submission" date="2025-08" db="UniProtKB">
        <authorList>
            <consortium name="RefSeq"/>
        </authorList>
    </citation>
    <scope>IDENTIFICATION</scope>
    <source>
        <tissue evidence="6">Etiolated seedlings</tissue>
    </source>
</reference>
<dbReference type="STRING" id="3827.A0A1S2XYM5"/>
<organism evidence="5 6">
    <name type="scientific">Cicer arietinum</name>
    <name type="common">Chickpea</name>
    <name type="synonym">Garbanzo</name>
    <dbReference type="NCBI Taxonomy" id="3827"/>
    <lineage>
        <taxon>Eukaryota</taxon>
        <taxon>Viridiplantae</taxon>
        <taxon>Streptophyta</taxon>
        <taxon>Embryophyta</taxon>
        <taxon>Tracheophyta</taxon>
        <taxon>Spermatophyta</taxon>
        <taxon>Magnoliopsida</taxon>
        <taxon>eudicotyledons</taxon>
        <taxon>Gunneridae</taxon>
        <taxon>Pentapetalae</taxon>
        <taxon>rosids</taxon>
        <taxon>fabids</taxon>
        <taxon>Fabales</taxon>
        <taxon>Fabaceae</taxon>
        <taxon>Papilionoideae</taxon>
        <taxon>50 kb inversion clade</taxon>
        <taxon>NPAAA clade</taxon>
        <taxon>Hologalegina</taxon>
        <taxon>IRL clade</taxon>
        <taxon>Cicereae</taxon>
        <taxon>Cicer</taxon>
    </lineage>
</organism>
<evidence type="ECO:0000256" key="1">
    <source>
        <dbReference type="ARBA" id="ARBA00004141"/>
    </source>
</evidence>
<dbReference type="AlphaFoldDB" id="A0A1S2XYM5"/>
<protein>
    <submittedName>
        <fullName evidence="6">Outer envelope pore protein 16-4, chloroplastic</fullName>
    </submittedName>
</protein>
<dbReference type="PANTHER" id="PTHR14110">
    <property type="entry name" value="MITOCHONDRIAL IMPORT INNER MEMBRANE TRANSLOCASE SUBUNIT TIM22"/>
    <property type="match status" value="1"/>
</dbReference>
<accession>A0A1S2XYM5</accession>
<dbReference type="InterPro" id="IPR039175">
    <property type="entry name" value="TIM22"/>
</dbReference>
<dbReference type="GO" id="GO:0045039">
    <property type="term" value="P:protein insertion into mitochondrial inner membrane"/>
    <property type="evidence" value="ECO:0007669"/>
    <property type="project" value="InterPro"/>
</dbReference>
<dbReference type="GO" id="GO:0008320">
    <property type="term" value="F:protein transmembrane transporter activity"/>
    <property type="evidence" value="ECO:0007669"/>
    <property type="project" value="TreeGrafter"/>
</dbReference>
<proteinExistence type="predicted"/>
<evidence type="ECO:0000256" key="2">
    <source>
        <dbReference type="ARBA" id="ARBA00022692"/>
    </source>
</evidence>
<keyword evidence="2" id="KW-0812">Transmembrane</keyword>
<dbReference type="KEGG" id="cam:101492078"/>
<evidence type="ECO:0000256" key="3">
    <source>
        <dbReference type="ARBA" id="ARBA00022989"/>
    </source>
</evidence>
<dbReference type="PaxDb" id="3827-XP_004495955.1"/>
<evidence type="ECO:0000313" key="6">
    <source>
        <dbReference type="RefSeq" id="XP_004495955.1"/>
    </source>
</evidence>
<evidence type="ECO:0000256" key="4">
    <source>
        <dbReference type="ARBA" id="ARBA00023136"/>
    </source>
</evidence>
<evidence type="ECO:0000313" key="5">
    <source>
        <dbReference type="Proteomes" id="UP000087171"/>
    </source>
</evidence>
<gene>
    <name evidence="6" type="primary">LOC101492078</name>
</gene>
<keyword evidence="3" id="KW-1133">Transmembrane helix</keyword>
<dbReference type="eggNOG" id="ENOG502S1KR">
    <property type="taxonomic scope" value="Eukaryota"/>
</dbReference>
<dbReference type="GO" id="GO:0030943">
    <property type="term" value="F:mitochondrion targeting sequence binding"/>
    <property type="evidence" value="ECO:0007669"/>
    <property type="project" value="TreeGrafter"/>
</dbReference>
<dbReference type="RefSeq" id="XP_004495955.1">
    <property type="nucleotide sequence ID" value="XM_004495898.3"/>
</dbReference>
<sequence length="129" mass="13430">MEDELDDVVPCTSLAVESTLRVGTAGAIWGLCTGPYDAHRQGLTGIARASFVANSVRVFGTQCGLVAGVFSITRCGVKKYRRQNDWVNGLIGGAVAGAAVAARSRSWTQVIGMAGLVSAFCAAADYSRT</sequence>
<dbReference type="GO" id="GO:0042721">
    <property type="term" value="C:TIM22 mitochondrial import inner membrane insertion complex"/>
    <property type="evidence" value="ECO:0007669"/>
    <property type="project" value="InterPro"/>
</dbReference>